<feature type="binding site" evidence="7">
    <location>
        <begin position="97"/>
        <end position="102"/>
    </location>
    <ligand>
        <name>ATP</name>
        <dbReference type="ChEBI" id="CHEBI:30616"/>
    </ligand>
</feature>
<dbReference type="PIRSF" id="PIRSF002583">
    <property type="entry name" value="Hsp90"/>
    <property type="match status" value="1"/>
</dbReference>
<keyword evidence="6" id="KW-0143">Chaperone</keyword>
<proteinExistence type="inferred from homology"/>
<evidence type="ECO:0000313" key="10">
    <source>
        <dbReference type="Proteomes" id="UP000295252"/>
    </source>
</evidence>
<evidence type="ECO:0000256" key="6">
    <source>
        <dbReference type="ARBA" id="ARBA00023186"/>
    </source>
</evidence>
<keyword evidence="10" id="KW-1185">Reference proteome</keyword>
<dbReference type="FunCoup" id="A0A068VHV6">
    <property type="interactions" value="677"/>
</dbReference>
<dbReference type="Gene3D" id="1.20.120.790">
    <property type="entry name" value="Heat shock protein 90, C-terminal domain"/>
    <property type="match status" value="1"/>
</dbReference>
<dbReference type="GO" id="GO:0005524">
    <property type="term" value="F:ATP binding"/>
    <property type="evidence" value="ECO:0007669"/>
    <property type="project" value="UniProtKB-KW"/>
</dbReference>
<feature type="binding site" evidence="7">
    <location>
        <position position="152"/>
    </location>
    <ligand>
        <name>ATP</name>
        <dbReference type="ChEBI" id="CHEBI:30616"/>
    </ligand>
</feature>
<sequence>MSSLDCFRIYNASDALDKLRFLSVTEPELLKDAVDLDIRIQTDKDNGIVTITDTGIGMTREELVDCLGTIAQSGTAKFLKALKESKDSGGDSNLIGQFGVGFYSAFLVSERVEVSTKSPKSDKQYVWEGEANSSSYTIREETDPAKLVPRGTRLTLYLKRDDKGFAHPERVQKLVKNYSQFVSFPIYTWQEKGYTKEVEVDEDPSEAKKDDQGDKTEKKKKTKTVVEKYWDWDLTNETQPIWLRNPKEVSTEEYNEFYKKTFNEYLEPLASTHFTTEGEVEFRSILYVPSIAPMGKDDIINPKTKNIRLYVKRVFISDDFDGELFPRYLSFIKGVVDSNDLPLNVSREILQESRIIRIMRKRLVRKAFDMINGIAMSENKDDYDKFWENFGKHIKLGILDDKENHKRLAPLLRFFSSQSEDVPISLDEYVDNMKPEQKNIYYIAADSVNSARNTPFLEKLLEKDLEVLFLVDPIDEVAVQNLKEFKDKQFVDISKEDLDLGEKNEEKEKEMKQEFGQICDWIKKRLGEKVAGVQISNRLSTSPCVLVSAKFGWSANMERLMKAQTMGDSSSLDFMRSRRIFEINPEHPIIKTLNAACQSNPNDEEALRAVDLLYDTAAVSSGFTPENPAQLGGKIYEMMSMALSAKWGTSAGEFKRQTTSSTYVPETIEAEVVEPAAEVQK</sequence>
<dbReference type="GO" id="GO:0140662">
    <property type="term" value="F:ATP-dependent protein folding chaperone"/>
    <property type="evidence" value="ECO:0007669"/>
    <property type="project" value="InterPro"/>
</dbReference>
<dbReference type="GO" id="GO:0051082">
    <property type="term" value="F:unfolded protein binding"/>
    <property type="evidence" value="ECO:0007669"/>
    <property type="project" value="InterPro"/>
</dbReference>
<dbReference type="InterPro" id="IPR020575">
    <property type="entry name" value="Hsp90_N"/>
</dbReference>
<feature type="compositionally biased region" description="Basic and acidic residues" evidence="8">
    <location>
        <begin position="205"/>
        <end position="217"/>
    </location>
</feature>
<dbReference type="CDD" id="cd16927">
    <property type="entry name" value="HATPase_Hsp90-like"/>
    <property type="match status" value="1"/>
</dbReference>
<dbReference type="InterPro" id="IPR020568">
    <property type="entry name" value="Ribosomal_Su5_D2-typ_SF"/>
</dbReference>
<dbReference type="EMBL" id="HG739469">
    <property type="protein sequence ID" value="CDP19233.1"/>
    <property type="molecule type" value="Genomic_DNA"/>
</dbReference>
<dbReference type="InterPro" id="IPR001404">
    <property type="entry name" value="Hsp90_fam"/>
</dbReference>
<keyword evidence="3 7" id="KW-0067">ATP-binding</keyword>
<dbReference type="InterPro" id="IPR037196">
    <property type="entry name" value="HSP90_C"/>
</dbReference>
<dbReference type="PhylomeDB" id="A0A068VHV6"/>
<dbReference type="SUPFAM" id="SSF55874">
    <property type="entry name" value="ATPase domain of HSP90 chaperone/DNA topoisomerase II/histidine kinase"/>
    <property type="match status" value="1"/>
</dbReference>
<dbReference type="STRING" id="49390.A0A068VHV6"/>
<feature type="binding site" evidence="7">
    <location>
        <position position="347"/>
    </location>
    <ligand>
        <name>ATP</name>
        <dbReference type="ChEBI" id="CHEBI:30616"/>
    </ligand>
</feature>
<evidence type="ECO:0000256" key="5">
    <source>
        <dbReference type="ARBA" id="ARBA00023016"/>
    </source>
</evidence>
<dbReference type="FunFam" id="3.40.50.11260:FF:000005">
    <property type="entry name" value="Heat shock protein 90"/>
    <property type="match status" value="1"/>
</dbReference>
<reference evidence="10" key="1">
    <citation type="journal article" date="2014" name="Science">
        <title>The coffee genome provides insight into the convergent evolution of caffeine biosynthesis.</title>
        <authorList>
            <person name="Denoeud F."/>
            <person name="Carretero-Paulet L."/>
            <person name="Dereeper A."/>
            <person name="Droc G."/>
            <person name="Guyot R."/>
            <person name="Pietrella M."/>
            <person name="Zheng C."/>
            <person name="Alberti A."/>
            <person name="Anthony F."/>
            <person name="Aprea G."/>
            <person name="Aury J.M."/>
            <person name="Bento P."/>
            <person name="Bernard M."/>
            <person name="Bocs S."/>
            <person name="Campa C."/>
            <person name="Cenci A."/>
            <person name="Combes M.C."/>
            <person name="Crouzillat D."/>
            <person name="Da Silva C."/>
            <person name="Daddiego L."/>
            <person name="De Bellis F."/>
            <person name="Dussert S."/>
            <person name="Garsmeur O."/>
            <person name="Gayraud T."/>
            <person name="Guignon V."/>
            <person name="Jahn K."/>
            <person name="Jamilloux V."/>
            <person name="Joet T."/>
            <person name="Labadie K."/>
            <person name="Lan T."/>
            <person name="Leclercq J."/>
            <person name="Lepelley M."/>
            <person name="Leroy T."/>
            <person name="Li L.T."/>
            <person name="Librado P."/>
            <person name="Lopez L."/>
            <person name="Munoz A."/>
            <person name="Noel B."/>
            <person name="Pallavicini A."/>
            <person name="Perrotta G."/>
            <person name="Poncet V."/>
            <person name="Pot D."/>
            <person name="Priyono X."/>
            <person name="Rigoreau M."/>
            <person name="Rouard M."/>
            <person name="Rozas J."/>
            <person name="Tranchant-Dubreuil C."/>
            <person name="VanBuren R."/>
            <person name="Zhang Q."/>
            <person name="Andrade A.C."/>
            <person name="Argout X."/>
            <person name="Bertrand B."/>
            <person name="de Kochko A."/>
            <person name="Graziosi G."/>
            <person name="Henry R.J."/>
            <person name="Jayarama X."/>
            <person name="Ming R."/>
            <person name="Nagai C."/>
            <person name="Rounsley S."/>
            <person name="Sankoff D."/>
            <person name="Giuliano G."/>
            <person name="Albert V.A."/>
            <person name="Wincker P."/>
            <person name="Lashermes P."/>
        </authorList>
    </citation>
    <scope>NUCLEOTIDE SEQUENCE [LARGE SCALE GENOMIC DNA]</scope>
    <source>
        <strain evidence="10">cv. DH200-94</strain>
    </source>
</reference>
<gene>
    <name evidence="9" type="ORF">GSCOC_T00000291001</name>
</gene>
<keyword evidence="5" id="KW-0346">Stress response</keyword>
<dbReference type="Pfam" id="PF13589">
    <property type="entry name" value="HATPase_c_3"/>
    <property type="match status" value="1"/>
</dbReference>
<evidence type="ECO:0000256" key="7">
    <source>
        <dbReference type="PIRSR" id="PIRSR002583-1"/>
    </source>
</evidence>
<keyword evidence="4" id="KW-0809">Transit peptide</keyword>
<feature type="region of interest" description="Disordered" evidence="8">
    <location>
        <begin position="198"/>
        <end position="218"/>
    </location>
</feature>
<feature type="binding site" evidence="7">
    <location>
        <position position="58"/>
    </location>
    <ligand>
        <name>ATP</name>
        <dbReference type="ChEBI" id="CHEBI:30616"/>
    </ligand>
</feature>
<dbReference type="OMA" id="EINPNHY"/>
<dbReference type="Proteomes" id="UP000295252">
    <property type="component" value="Unassembled WGS sequence"/>
</dbReference>
<dbReference type="Pfam" id="PF00183">
    <property type="entry name" value="HSP90"/>
    <property type="match status" value="1"/>
</dbReference>
<dbReference type="FunFam" id="1.20.120.790:FF:000001">
    <property type="entry name" value="Heat shock protein 90 alpha"/>
    <property type="match status" value="1"/>
</dbReference>
<dbReference type="GO" id="GO:0005737">
    <property type="term" value="C:cytoplasm"/>
    <property type="evidence" value="ECO:0007669"/>
    <property type="project" value="UniProtKB-ARBA"/>
</dbReference>
<dbReference type="OrthoDB" id="28737at2759"/>
<feature type="binding site" evidence="7">
    <location>
        <position position="11"/>
    </location>
    <ligand>
        <name>ATP</name>
        <dbReference type="ChEBI" id="CHEBI:30616"/>
    </ligand>
</feature>
<feature type="binding site" evidence="7">
    <location>
        <position position="53"/>
    </location>
    <ligand>
        <name>ATP</name>
        <dbReference type="ChEBI" id="CHEBI:30616"/>
    </ligand>
</feature>
<protein>
    <submittedName>
        <fullName evidence="9">DH200=94 genomic scaffold, scaffold_385</fullName>
    </submittedName>
</protein>
<dbReference type="AlphaFoldDB" id="A0A068VHV6"/>
<dbReference type="InParanoid" id="A0A068VHV6"/>
<dbReference type="NCBIfam" id="NF003555">
    <property type="entry name" value="PRK05218.1"/>
    <property type="match status" value="1"/>
</dbReference>
<dbReference type="GO" id="GO:0016887">
    <property type="term" value="F:ATP hydrolysis activity"/>
    <property type="evidence" value="ECO:0007669"/>
    <property type="project" value="InterPro"/>
</dbReference>
<dbReference type="Gramene" id="CDP19233">
    <property type="protein sequence ID" value="CDP19233"/>
    <property type="gene ID" value="GSCOC_T00000291001"/>
</dbReference>
<keyword evidence="2 7" id="KW-0547">Nucleotide-binding</keyword>
<evidence type="ECO:0000256" key="8">
    <source>
        <dbReference type="SAM" id="MobiDB-lite"/>
    </source>
</evidence>
<dbReference type="FunFam" id="3.30.565.10:FF:000024">
    <property type="entry name" value="heat shock protein 90-5, chloroplastic"/>
    <property type="match status" value="1"/>
</dbReference>
<dbReference type="Gene3D" id="3.30.230.80">
    <property type="match status" value="1"/>
</dbReference>
<name>A0A068VHV6_COFCA</name>
<dbReference type="SUPFAM" id="SSF110942">
    <property type="entry name" value="HSP90 C-terminal domain"/>
    <property type="match status" value="1"/>
</dbReference>
<dbReference type="Gene3D" id="3.30.565.10">
    <property type="entry name" value="Histidine kinase-like ATPase, C-terminal domain"/>
    <property type="match status" value="1"/>
</dbReference>
<comment type="similarity">
    <text evidence="1">Belongs to the heat shock protein 90 family.</text>
</comment>
<evidence type="ECO:0000256" key="3">
    <source>
        <dbReference type="ARBA" id="ARBA00022840"/>
    </source>
</evidence>
<accession>A0A068VHV6</accession>
<organism evidence="9 10">
    <name type="scientific">Coffea canephora</name>
    <name type="common">Robusta coffee</name>
    <dbReference type="NCBI Taxonomy" id="49390"/>
    <lineage>
        <taxon>Eukaryota</taxon>
        <taxon>Viridiplantae</taxon>
        <taxon>Streptophyta</taxon>
        <taxon>Embryophyta</taxon>
        <taxon>Tracheophyta</taxon>
        <taxon>Spermatophyta</taxon>
        <taxon>Magnoliopsida</taxon>
        <taxon>eudicotyledons</taxon>
        <taxon>Gunneridae</taxon>
        <taxon>Pentapetalae</taxon>
        <taxon>asterids</taxon>
        <taxon>lamiids</taxon>
        <taxon>Gentianales</taxon>
        <taxon>Rubiaceae</taxon>
        <taxon>Ixoroideae</taxon>
        <taxon>Gardenieae complex</taxon>
        <taxon>Bertiereae - Coffeeae clade</taxon>
        <taxon>Coffeeae</taxon>
        <taxon>Coffea</taxon>
    </lineage>
</organism>
<dbReference type="PRINTS" id="PR00775">
    <property type="entry name" value="HEATSHOCK90"/>
</dbReference>
<evidence type="ECO:0000256" key="2">
    <source>
        <dbReference type="ARBA" id="ARBA00022741"/>
    </source>
</evidence>
<evidence type="ECO:0000256" key="4">
    <source>
        <dbReference type="ARBA" id="ARBA00022946"/>
    </source>
</evidence>
<dbReference type="SUPFAM" id="SSF54211">
    <property type="entry name" value="Ribosomal protein S5 domain 2-like"/>
    <property type="match status" value="1"/>
</dbReference>
<dbReference type="FunFam" id="3.30.230.80:FF:000005">
    <property type="entry name" value="heat shock protein 90-5, chloroplastic"/>
    <property type="match status" value="1"/>
</dbReference>
<dbReference type="PANTHER" id="PTHR11528">
    <property type="entry name" value="HEAT SHOCK PROTEIN 90 FAMILY MEMBER"/>
    <property type="match status" value="1"/>
</dbReference>
<evidence type="ECO:0000313" key="9">
    <source>
        <dbReference type="EMBL" id="CDP19233.1"/>
    </source>
</evidence>
<evidence type="ECO:0000256" key="1">
    <source>
        <dbReference type="ARBA" id="ARBA00008239"/>
    </source>
</evidence>
<dbReference type="InterPro" id="IPR036890">
    <property type="entry name" value="HATPase_C_sf"/>
</dbReference>
<dbReference type="Gene3D" id="3.40.50.11260">
    <property type="match status" value="1"/>
</dbReference>
<dbReference type="HAMAP" id="MF_00505">
    <property type="entry name" value="HSP90"/>
    <property type="match status" value="1"/>
</dbReference>
<feature type="binding site" evidence="7">
    <location>
        <begin position="73"/>
        <end position="74"/>
    </location>
    <ligand>
        <name>ATP</name>
        <dbReference type="ChEBI" id="CHEBI:30616"/>
    </ligand>
</feature>